<protein>
    <submittedName>
        <fullName evidence="2">Uncharacterized protein</fullName>
    </submittedName>
</protein>
<feature type="compositionally biased region" description="Pro residues" evidence="1">
    <location>
        <begin position="1"/>
        <end position="11"/>
    </location>
</feature>
<feature type="region of interest" description="Disordered" evidence="1">
    <location>
        <begin position="1"/>
        <end position="38"/>
    </location>
</feature>
<dbReference type="AlphaFoldDB" id="A0A6A4TEG9"/>
<dbReference type="EMBL" id="VEVO01000002">
    <property type="protein sequence ID" value="KAF0044997.1"/>
    <property type="molecule type" value="Genomic_DNA"/>
</dbReference>
<feature type="compositionally biased region" description="Polar residues" evidence="1">
    <location>
        <begin position="12"/>
        <end position="30"/>
    </location>
</feature>
<evidence type="ECO:0000256" key="1">
    <source>
        <dbReference type="SAM" id="MobiDB-lite"/>
    </source>
</evidence>
<dbReference type="Proteomes" id="UP000438429">
    <property type="component" value="Unassembled WGS sequence"/>
</dbReference>
<evidence type="ECO:0000313" key="3">
    <source>
        <dbReference type="Proteomes" id="UP000438429"/>
    </source>
</evidence>
<organism evidence="2 3">
    <name type="scientific">Scophthalmus maximus</name>
    <name type="common">Turbot</name>
    <name type="synonym">Psetta maxima</name>
    <dbReference type="NCBI Taxonomy" id="52904"/>
    <lineage>
        <taxon>Eukaryota</taxon>
        <taxon>Metazoa</taxon>
        <taxon>Chordata</taxon>
        <taxon>Craniata</taxon>
        <taxon>Vertebrata</taxon>
        <taxon>Euteleostomi</taxon>
        <taxon>Actinopterygii</taxon>
        <taxon>Neopterygii</taxon>
        <taxon>Teleostei</taxon>
        <taxon>Neoteleostei</taxon>
        <taxon>Acanthomorphata</taxon>
        <taxon>Carangaria</taxon>
        <taxon>Pleuronectiformes</taxon>
        <taxon>Pleuronectoidei</taxon>
        <taxon>Scophthalmidae</taxon>
        <taxon>Scophthalmus</taxon>
    </lineage>
</organism>
<proteinExistence type="predicted"/>
<gene>
    <name evidence="2" type="ORF">F2P81_001526</name>
</gene>
<accession>A0A6A4TEG9</accession>
<comment type="caution">
    <text evidence="2">The sequence shown here is derived from an EMBL/GenBank/DDBJ whole genome shotgun (WGS) entry which is preliminary data.</text>
</comment>
<reference evidence="2 3" key="1">
    <citation type="submission" date="2019-06" db="EMBL/GenBank/DDBJ databases">
        <title>Draft genomes of female and male turbot (Scophthalmus maximus).</title>
        <authorList>
            <person name="Xu H."/>
            <person name="Xu X.-W."/>
            <person name="Shao C."/>
            <person name="Chen S."/>
        </authorList>
    </citation>
    <scope>NUCLEOTIDE SEQUENCE [LARGE SCALE GENOMIC DNA]</scope>
    <source>
        <strain evidence="2">Ysfricsl-2016a</strain>
        <tissue evidence="2">Blood</tissue>
    </source>
</reference>
<evidence type="ECO:0000313" key="2">
    <source>
        <dbReference type="EMBL" id="KAF0044997.1"/>
    </source>
</evidence>
<name>A0A6A4TEG9_SCOMX</name>
<sequence length="92" mass="10187">MEPWPGRPPPSTARSSTVSKRAQLQAQHGIQTLPPDPLSDMRSHILEFLVLNFTTIRIRNETLCLRFHFQALSACGTCSLGFSSAAIFDGMQ</sequence>